<reference evidence="1 2" key="1">
    <citation type="journal article" date="2015" name="Genome Biol. Evol.">
        <title>Phylogenomic analyses indicate that early fungi evolved digesting cell walls of algal ancestors of land plants.</title>
        <authorList>
            <person name="Chang Y."/>
            <person name="Wang S."/>
            <person name="Sekimoto S."/>
            <person name="Aerts A.L."/>
            <person name="Choi C."/>
            <person name="Clum A."/>
            <person name="LaButti K.M."/>
            <person name="Lindquist E.A."/>
            <person name="Yee Ngan C."/>
            <person name="Ohm R.A."/>
            <person name="Salamov A.A."/>
            <person name="Grigoriev I.V."/>
            <person name="Spatafora J.W."/>
            <person name="Berbee M.L."/>
        </authorList>
    </citation>
    <scope>NUCLEOTIDE SEQUENCE [LARGE SCALE GENOMIC DNA]</scope>
    <source>
        <strain evidence="1 2">NRRL 1564</strain>
    </source>
</reference>
<name>A0A2G5BCI8_COERN</name>
<keyword evidence="2" id="KW-1185">Reference proteome</keyword>
<accession>A0A2G5BCI8</accession>
<evidence type="ECO:0000313" key="2">
    <source>
        <dbReference type="Proteomes" id="UP000242474"/>
    </source>
</evidence>
<evidence type="ECO:0000313" key="1">
    <source>
        <dbReference type="EMBL" id="PIA16725.1"/>
    </source>
</evidence>
<dbReference type="Proteomes" id="UP000242474">
    <property type="component" value="Unassembled WGS sequence"/>
</dbReference>
<proteinExistence type="predicted"/>
<dbReference type="AlphaFoldDB" id="A0A2G5BCI8"/>
<organism evidence="1 2">
    <name type="scientific">Coemansia reversa (strain ATCC 12441 / NRRL 1564)</name>
    <dbReference type="NCBI Taxonomy" id="763665"/>
    <lineage>
        <taxon>Eukaryota</taxon>
        <taxon>Fungi</taxon>
        <taxon>Fungi incertae sedis</taxon>
        <taxon>Zoopagomycota</taxon>
        <taxon>Kickxellomycotina</taxon>
        <taxon>Kickxellomycetes</taxon>
        <taxon>Kickxellales</taxon>
        <taxon>Kickxellaceae</taxon>
        <taxon>Coemansia</taxon>
    </lineage>
</organism>
<sequence length="153" mass="17589">MEVPITFCLVGNLLSFKPKPLTCSTEKELLNKKISDFFKDNENALDENAVFYLEHLDEAFYASTAMKRVYEMYALHEEPEQSTAIHSEVIADVDDGVTRSDALESDASRPTFADTQKKSSKLEIMLVYKIEKWEEIRRGRDKNRYVPINTTIA</sequence>
<dbReference type="EMBL" id="KZ303498">
    <property type="protein sequence ID" value="PIA16725.1"/>
    <property type="molecule type" value="Genomic_DNA"/>
</dbReference>
<gene>
    <name evidence="1" type="ORF">COEREDRAFT_86804</name>
</gene>
<protein>
    <submittedName>
        <fullName evidence="1">Uncharacterized protein</fullName>
    </submittedName>
</protein>